<accession>A0A155X1W7</accession>
<dbReference type="RefSeq" id="WP_008502330.1">
    <property type="nucleotide sequence ID" value="NZ_AP023447.1"/>
</dbReference>
<dbReference type="OrthoDB" id="1115105at2"/>
<reference evidence="2" key="4">
    <citation type="journal article" date="2020" name="J Glob Antimicrob Resist">
        <title>Genomic characterization of clinical Enterobacter roggenkampii co-harboring blaIMP-1- and blaGES-5-encoding IncP6 and mcr-9-encoding IncHI2 plasmids isolated in Japan.</title>
        <authorList>
            <person name="Umeda K."/>
            <person name="Nakamura H."/>
            <person name="Fukuda A."/>
            <person name="Matsumoto Y."/>
            <person name="Motooka D."/>
            <person name="Nakamura S."/>
            <person name="Yasui Y."/>
            <person name="Yoshida H."/>
            <person name="Kawahara R."/>
        </authorList>
    </citation>
    <scope>NUCLEOTIDE SEQUENCE</scope>
    <source>
        <strain evidence="2">OIPH-N260</strain>
    </source>
</reference>
<evidence type="ECO:0000313" key="12">
    <source>
        <dbReference type="Proteomes" id="UP000813349"/>
    </source>
</evidence>
<accession>A0A0F0XNE2</accession>
<dbReference type="Pfam" id="PF12680">
    <property type="entry name" value="SnoaL_2"/>
    <property type="match status" value="1"/>
</dbReference>
<dbReference type="Proteomes" id="UP000036013">
    <property type="component" value="Unassembled WGS sequence"/>
</dbReference>
<proteinExistence type="predicted"/>
<dbReference type="GeneID" id="93265496"/>
<dbReference type="EMBL" id="NEYZ02000026">
    <property type="protein sequence ID" value="RNT46195.1"/>
    <property type="molecule type" value="Genomic_DNA"/>
</dbReference>
<gene>
    <name evidence="3" type="ORF">ABF77_26185</name>
    <name evidence="5" type="ORF">B9059_004885</name>
    <name evidence="4" type="ORF">J0A64_19625</name>
    <name evidence="2" type="ORF">OIPHN260_22770</name>
    <name evidence="7" type="ORF">SAMEA2273136_04255</name>
    <name evidence="6" type="ORF">SAMEA2273443_00484</name>
</gene>
<dbReference type="Proteomes" id="UP000077063">
    <property type="component" value="Unassembled WGS sequence"/>
</dbReference>
<evidence type="ECO:0000313" key="4">
    <source>
        <dbReference type="EMBL" id="MBU3768802.1"/>
    </source>
</evidence>
<evidence type="ECO:0000313" key="2">
    <source>
        <dbReference type="EMBL" id="BCL42775.1"/>
    </source>
</evidence>
<feature type="domain" description="SnoaL-like" evidence="1">
    <location>
        <begin position="13"/>
        <end position="113"/>
    </location>
</feature>
<dbReference type="Proteomes" id="UP000813349">
    <property type="component" value="Unassembled WGS sequence"/>
</dbReference>
<dbReference type="EMBL" id="LEDI01000111">
    <property type="protein sequence ID" value="KLP90677.1"/>
    <property type="molecule type" value="Genomic_DNA"/>
</dbReference>
<evidence type="ECO:0000313" key="5">
    <source>
        <dbReference type="EMBL" id="RNT46195.1"/>
    </source>
</evidence>
<protein>
    <submittedName>
        <fullName evidence="4">Nuclear transport factor 2 family protein</fullName>
    </submittedName>
    <submittedName>
        <fullName evidence="6">SnoaL-like domain</fullName>
    </submittedName>
    <submittedName>
        <fullName evidence="3">Transcriptional regulator</fullName>
    </submittedName>
</protein>
<evidence type="ECO:0000313" key="11">
    <source>
        <dbReference type="Proteomes" id="UP000286098"/>
    </source>
</evidence>
<evidence type="ECO:0000313" key="10">
    <source>
        <dbReference type="Proteomes" id="UP000077278"/>
    </source>
</evidence>
<dbReference type="Proteomes" id="UP000077278">
    <property type="component" value="Unassembled WGS sequence"/>
</dbReference>
<sequence length="144" mass="16232">MSTLPSVVSRFVEYYAALDSQPPSALVGLYHSNATLVDPFGEHDGIFALQRYFTHLLANVENCRFSIDPPLCSGNRFVVTWVMHWSHPRIAGGEPLDLPGCSVVETENDLITHQRDYYDAGEMIYEHLPLLGWAVRGVKRRVKS</sequence>
<dbReference type="AlphaFoldDB" id="A0A0F0XNE2"/>
<dbReference type="InterPro" id="IPR032710">
    <property type="entry name" value="NTF2-like_dom_sf"/>
</dbReference>
<dbReference type="Proteomes" id="UP000286098">
    <property type="component" value="Unassembled WGS sequence"/>
</dbReference>
<dbReference type="EMBL" id="FKDK01000002">
    <property type="protein sequence ID" value="SAA06403.1"/>
    <property type="molecule type" value="Genomic_DNA"/>
</dbReference>
<dbReference type="EMBL" id="AP023447">
    <property type="protein sequence ID" value="BCL42775.1"/>
    <property type="molecule type" value="Genomic_DNA"/>
</dbReference>
<reference evidence="5 11" key="3">
    <citation type="submission" date="2018-10" db="EMBL/GenBank/DDBJ databases">
        <authorList>
            <person name="Vanduin D."/>
            <person name="Fouts D."/>
            <person name="Wright M."/>
            <person name="Sutton G."/>
            <person name="Nguyen K."/>
            <person name="Kreiswirth B."/>
            <person name="Chen L."/>
            <person name="Rojas L."/>
            <person name="Hujer A."/>
            <person name="Hujer K."/>
            <person name="Bonomo R."/>
            <person name="Adams M."/>
        </authorList>
    </citation>
    <scope>NUCLEOTIDE SEQUENCE [LARGE SCALE GENOMIC DNA]</scope>
    <source>
        <strain evidence="5 11">CRK0054</strain>
    </source>
</reference>
<evidence type="ECO:0000313" key="9">
    <source>
        <dbReference type="Proteomes" id="UP000077063"/>
    </source>
</evidence>
<evidence type="ECO:0000313" key="3">
    <source>
        <dbReference type="EMBL" id="KLP90677.1"/>
    </source>
</evidence>
<reference evidence="9 10" key="2">
    <citation type="submission" date="2016-03" db="EMBL/GenBank/DDBJ databases">
        <authorList>
            <consortium name="Pathogen Informatics"/>
        </authorList>
    </citation>
    <scope>NUCLEOTIDE SEQUENCE [LARGE SCALE GENOMIC DNA]</scope>
    <source>
        <strain evidence="6">E2161</strain>
        <strain evidence="9">e2161</strain>
        <strain evidence="10">e264</strain>
        <strain evidence="7">E264</strain>
    </source>
</reference>
<dbReference type="SUPFAM" id="SSF54427">
    <property type="entry name" value="NTF2-like"/>
    <property type="match status" value="1"/>
</dbReference>
<dbReference type="EMBL" id="FKDD01000025">
    <property type="protein sequence ID" value="SAD13179.1"/>
    <property type="molecule type" value="Genomic_DNA"/>
</dbReference>
<keyword evidence="9" id="KW-1185">Reference proteome</keyword>
<evidence type="ECO:0000313" key="6">
    <source>
        <dbReference type="EMBL" id="SAA06403.1"/>
    </source>
</evidence>
<dbReference type="Gene3D" id="3.10.450.50">
    <property type="match status" value="1"/>
</dbReference>
<accession>A0A167RXA2</accession>
<evidence type="ECO:0000259" key="1">
    <source>
        <dbReference type="Pfam" id="PF12680"/>
    </source>
</evidence>
<name>A0A0F0XNE2_9ENTR</name>
<dbReference type="EMBL" id="JAFKCP010000016">
    <property type="protein sequence ID" value="MBU3768802.1"/>
    <property type="molecule type" value="Genomic_DNA"/>
</dbReference>
<dbReference type="InterPro" id="IPR037401">
    <property type="entry name" value="SnoaL-like"/>
</dbReference>
<reference evidence="3 8" key="1">
    <citation type="submission" date="2015-06" db="EMBL/GenBank/DDBJ databases">
        <authorList>
            <person name="Adams M."/>
            <person name="Sutton G."/>
            <person name="Nelson K."/>
            <person name="Bonomo R."/>
            <person name="McCorrison J."/>
            <person name="Sanka R."/>
            <person name="Brinkac L."/>
            <person name="Nierman W."/>
        </authorList>
    </citation>
    <scope>NUCLEOTIDE SEQUENCE [LARGE SCALE GENOMIC DNA]</scope>
    <source>
        <strain evidence="3 8">GN02692</strain>
    </source>
</reference>
<organism evidence="3 8">
    <name type="scientific">Enterobacter roggenkampii</name>
    <dbReference type="NCBI Taxonomy" id="1812935"/>
    <lineage>
        <taxon>Bacteria</taxon>
        <taxon>Pseudomonadati</taxon>
        <taxon>Pseudomonadota</taxon>
        <taxon>Gammaproteobacteria</taxon>
        <taxon>Enterobacterales</taxon>
        <taxon>Enterobacteriaceae</taxon>
        <taxon>Enterobacter</taxon>
        <taxon>Enterobacter cloacae complex</taxon>
    </lineage>
</organism>
<dbReference type="Proteomes" id="UP000595858">
    <property type="component" value="Chromosome"/>
</dbReference>
<reference evidence="4 12" key="5">
    <citation type="journal article" date="2021" name="Clin. Infect. Dis.">
        <title>Rapid development of cefiderocol resistance in carbapenem-resistant Enterobacter cloacae during therapy is associated with heterogeneous mutations in the catecholate siderophore receptor cira.</title>
        <authorList>
            <person name="Klein S."/>
            <person name="Boutin S."/>
            <person name="Kocer K."/>
            <person name="Fiedler M.O."/>
            <person name="Storzinger D."/>
            <person name="Weigand M.A."/>
            <person name="Tan B."/>
            <person name="Richter D."/>
            <person name="Rupp C."/>
            <person name="Mieth M."/>
            <person name="Mehrabi A."/>
            <person name="Hackert T."/>
            <person name="Zimmermann S."/>
            <person name="Heeg K."/>
            <person name="Nurjadi D."/>
        </authorList>
    </citation>
    <scope>NUCLEOTIDE SEQUENCE [LARGE SCALE GENOMIC DNA]</scope>
    <source>
        <strain evidence="4 12">BK34275</strain>
    </source>
</reference>
<dbReference type="KEGG" id="ern:BFV67_10065"/>
<evidence type="ECO:0000313" key="7">
    <source>
        <dbReference type="EMBL" id="SAD13179.1"/>
    </source>
</evidence>
<evidence type="ECO:0000313" key="8">
    <source>
        <dbReference type="Proteomes" id="UP000036013"/>
    </source>
</evidence>